<dbReference type="PROSITE" id="PS51450">
    <property type="entry name" value="LRR"/>
    <property type="match status" value="8"/>
</dbReference>
<dbReference type="FunFam" id="3.80.10.10:FF:000193">
    <property type="entry name" value="Leucine-rich repeat-containing protein 40"/>
    <property type="match status" value="1"/>
</dbReference>
<dbReference type="PRINTS" id="PR00019">
    <property type="entry name" value="LEURICHRPT"/>
</dbReference>
<dbReference type="InterPro" id="IPR003591">
    <property type="entry name" value="Leu-rich_rpt_typical-subtyp"/>
</dbReference>
<dbReference type="InterPro" id="IPR055414">
    <property type="entry name" value="LRR_R13L4/SHOC2-like"/>
</dbReference>
<dbReference type="AlphaFoldDB" id="A0AAV1ZG62"/>
<name>A0AAV1ZG62_9ARAC</name>
<dbReference type="InterPro" id="IPR001611">
    <property type="entry name" value="Leu-rich_rpt"/>
</dbReference>
<gene>
    <name evidence="4" type="ORF">LARSCL_LOCUS5450</name>
</gene>
<evidence type="ECO:0000313" key="4">
    <source>
        <dbReference type="EMBL" id="CAL1270711.1"/>
    </source>
</evidence>
<evidence type="ECO:0000256" key="2">
    <source>
        <dbReference type="ARBA" id="ARBA00022737"/>
    </source>
</evidence>
<dbReference type="Pfam" id="PF23598">
    <property type="entry name" value="LRR_14"/>
    <property type="match status" value="2"/>
</dbReference>
<dbReference type="SMART" id="SM00364">
    <property type="entry name" value="LRR_BAC"/>
    <property type="match status" value="12"/>
</dbReference>
<evidence type="ECO:0000313" key="5">
    <source>
        <dbReference type="Proteomes" id="UP001497382"/>
    </source>
</evidence>
<dbReference type="InterPro" id="IPR032675">
    <property type="entry name" value="LRR_dom_sf"/>
</dbReference>
<keyword evidence="2" id="KW-0677">Repeat</keyword>
<keyword evidence="1" id="KW-0433">Leucine-rich repeat</keyword>
<dbReference type="PANTHER" id="PTHR48051">
    <property type="match status" value="1"/>
</dbReference>
<dbReference type="SMART" id="SM00365">
    <property type="entry name" value="LRR_SD22"/>
    <property type="match status" value="8"/>
</dbReference>
<organism evidence="4 5">
    <name type="scientific">Larinioides sclopetarius</name>
    <dbReference type="NCBI Taxonomy" id="280406"/>
    <lineage>
        <taxon>Eukaryota</taxon>
        <taxon>Metazoa</taxon>
        <taxon>Ecdysozoa</taxon>
        <taxon>Arthropoda</taxon>
        <taxon>Chelicerata</taxon>
        <taxon>Arachnida</taxon>
        <taxon>Araneae</taxon>
        <taxon>Araneomorphae</taxon>
        <taxon>Entelegynae</taxon>
        <taxon>Araneoidea</taxon>
        <taxon>Araneidae</taxon>
        <taxon>Larinioides</taxon>
    </lineage>
</organism>
<evidence type="ECO:0000256" key="1">
    <source>
        <dbReference type="ARBA" id="ARBA00022614"/>
    </source>
</evidence>
<dbReference type="EMBL" id="CAXIEN010000050">
    <property type="protein sequence ID" value="CAL1270711.1"/>
    <property type="molecule type" value="Genomic_DNA"/>
</dbReference>
<dbReference type="InterPro" id="IPR050216">
    <property type="entry name" value="LRR_domain-containing"/>
</dbReference>
<dbReference type="Pfam" id="PF13855">
    <property type="entry name" value="LRR_8"/>
    <property type="match status" value="2"/>
</dbReference>
<keyword evidence="5" id="KW-1185">Reference proteome</keyword>
<evidence type="ECO:0000259" key="3">
    <source>
        <dbReference type="Pfam" id="PF23598"/>
    </source>
</evidence>
<dbReference type="SMART" id="SM00369">
    <property type="entry name" value="LRR_TYP"/>
    <property type="match status" value="14"/>
</dbReference>
<dbReference type="Proteomes" id="UP001497382">
    <property type="component" value="Unassembled WGS sequence"/>
</dbReference>
<dbReference type="SUPFAM" id="SSF52058">
    <property type="entry name" value="L domain-like"/>
    <property type="match status" value="2"/>
</dbReference>
<dbReference type="FunFam" id="3.80.10.10:FF:000116">
    <property type="entry name" value="Leucine-rich repeat-containing protein 40"/>
    <property type="match status" value="1"/>
</dbReference>
<feature type="domain" description="Disease resistance R13L4/SHOC-2-like LRR" evidence="3">
    <location>
        <begin position="488"/>
        <end position="593"/>
    </location>
</feature>
<feature type="domain" description="Disease resistance R13L4/SHOC-2-like LRR" evidence="3">
    <location>
        <begin position="116"/>
        <end position="197"/>
    </location>
</feature>
<accession>A0AAV1ZG62</accession>
<dbReference type="GO" id="GO:0005737">
    <property type="term" value="C:cytoplasm"/>
    <property type="evidence" value="ECO:0007669"/>
    <property type="project" value="TreeGrafter"/>
</dbReference>
<reference evidence="4 5" key="1">
    <citation type="submission" date="2024-04" db="EMBL/GenBank/DDBJ databases">
        <authorList>
            <person name="Rising A."/>
            <person name="Reimegard J."/>
            <person name="Sonavane S."/>
            <person name="Akerstrom W."/>
            <person name="Nylinder S."/>
            <person name="Hedman E."/>
            <person name="Kallberg Y."/>
        </authorList>
    </citation>
    <scope>NUCLEOTIDE SEQUENCE [LARGE SCALE GENOMIC DNA]</scope>
</reference>
<proteinExistence type="predicted"/>
<dbReference type="PANTHER" id="PTHR48051:SF1">
    <property type="entry name" value="RAS SUPPRESSOR PROTEIN 1"/>
    <property type="match status" value="1"/>
</dbReference>
<dbReference type="Gene3D" id="3.80.10.10">
    <property type="entry name" value="Ribonuclease Inhibitor"/>
    <property type="match status" value="3"/>
</dbReference>
<sequence length="624" mass="69969">MSSKLQEIKAKALAEKKKQLSSAKGNVESCFFHQLKEASLHPRIIKQARKSGVLNLSNRGIAEMPDIVWNITSLTAEETKELSVSIDSSEDDKWWDYVDLTKLVLASNTLRSVSPNISNYKRLNVLDLHDNCLSDLPSSLGELTCLTKLNISRNQFELLPDSIFSLKSLKSLQAQYNKLRCLNDDIGNLSFLEELDLSFNNLKKLPHCIGFLSRVTMLNLSNNELAQLPVEMGDLMALKHLDLSKNKLKSLPALVEMLHHLEQLYIQHNNITELPLLTNCKSLKEIHAGFNSIEVLSTEFVETISNIKLLDLRDNKISEIPDNICSLQSLERLDVSNNALSSLPFTLGTLPHLKFLSIDGNPMRTIRRDIIQRGTVQLLRWLRSRIEDPSLVRNMSRMSCEVDGAQNGTSNCDVDKYAVKSTKALSLSNKNMATIPKDVIETARDAEVTTIDLSRNSIISIPDEFEMIVPKLTELNFGCNKLNSIPSFIGLGQHLQYLDLRNNQLQTLPAEIANLSSLREINICYNRFHSLPSALFGLKKLEIILASDNQIENIDANGLSQISTLAVLDLHNNSINVVPPELGNLRQLRSLLLDGNLFRNPRPAILSKGTPALLEFLRSRIPQS</sequence>
<protein>
    <recommendedName>
        <fullName evidence="3">Disease resistance R13L4/SHOC-2-like LRR domain-containing protein</fullName>
    </recommendedName>
</protein>
<comment type="caution">
    <text evidence="4">The sequence shown here is derived from an EMBL/GenBank/DDBJ whole genome shotgun (WGS) entry which is preliminary data.</text>
</comment>